<evidence type="ECO:0000313" key="3">
    <source>
        <dbReference type="Proteomes" id="UP000005697"/>
    </source>
</evidence>
<evidence type="ECO:0000313" key="2">
    <source>
        <dbReference type="EMBL" id="EGC21422.1"/>
    </source>
</evidence>
<comment type="caution">
    <text evidence="2">The sequence shown here is derived from an EMBL/GenBank/DDBJ whole genome shotgun (WGS) entry which is preliminary data.</text>
</comment>
<proteinExistence type="predicted"/>
<dbReference type="Proteomes" id="UP000005697">
    <property type="component" value="Unassembled WGS sequence"/>
</dbReference>
<keyword evidence="3" id="KW-1185">Reference proteome</keyword>
<accession>F0F3K6</accession>
<dbReference type="EMBL" id="AEWX01000001">
    <property type="protein sequence ID" value="EGC21422.1"/>
    <property type="molecule type" value="Genomic_DNA"/>
</dbReference>
<gene>
    <name evidence="2" type="ORF">HMPREF9141_0172</name>
</gene>
<reference evidence="2 3" key="1">
    <citation type="submission" date="2011-01" db="EMBL/GenBank/DDBJ databases">
        <authorList>
            <person name="Muzny D."/>
            <person name="Qin X."/>
            <person name="Deng J."/>
            <person name="Jiang H."/>
            <person name="Liu Y."/>
            <person name="Qu J."/>
            <person name="Song X.-Z."/>
            <person name="Zhang L."/>
            <person name="Thornton R."/>
            <person name="Coyle M."/>
            <person name="Francisco L."/>
            <person name="Jackson L."/>
            <person name="Javaid M."/>
            <person name="Korchina V."/>
            <person name="Kovar C."/>
            <person name="Mata R."/>
            <person name="Mathew T."/>
            <person name="Ngo R."/>
            <person name="Nguyen L."/>
            <person name="Nguyen N."/>
            <person name="Okwuonu G."/>
            <person name="Ongeri F."/>
            <person name="Pham C."/>
            <person name="Simmons D."/>
            <person name="Wilczek-Boney K."/>
            <person name="Hale W."/>
            <person name="Jakkamsetti A."/>
            <person name="Pham P."/>
            <person name="Ruth R."/>
            <person name="San Lucas F."/>
            <person name="Warren J."/>
            <person name="Zhang J."/>
            <person name="Zhao Z."/>
            <person name="Zhou C."/>
            <person name="Zhu D."/>
            <person name="Lee S."/>
            <person name="Bess C."/>
            <person name="Blankenburg K."/>
            <person name="Forbes L."/>
            <person name="Fu Q."/>
            <person name="Gubbala S."/>
            <person name="Hirani K."/>
            <person name="Jayaseelan J.C."/>
            <person name="Lara F."/>
            <person name="Munidasa M."/>
            <person name="Palculict T."/>
            <person name="Patil S."/>
            <person name="Pu L.-L."/>
            <person name="Saada N."/>
            <person name="Tang L."/>
            <person name="Weissenberger G."/>
            <person name="Zhu Y."/>
            <person name="Hemphill L."/>
            <person name="Shang Y."/>
            <person name="Youmans B."/>
            <person name="Ayvaz T."/>
            <person name="Ross M."/>
            <person name="Santibanez J."/>
            <person name="Aqrawi P."/>
            <person name="Gross S."/>
            <person name="Joshi V."/>
            <person name="Fowler G."/>
            <person name="Nazareth L."/>
            <person name="Reid J."/>
            <person name="Worley K."/>
            <person name="Petrosino J."/>
            <person name="Highlander S."/>
            <person name="Gibbs R."/>
        </authorList>
    </citation>
    <scope>NUCLEOTIDE SEQUENCE [LARGE SCALE GENOMIC DNA]</scope>
    <source>
        <strain evidence="2 3">DSM 16608</strain>
    </source>
</reference>
<keyword evidence="1" id="KW-0472">Membrane</keyword>
<dbReference type="HOGENOM" id="CLU_218765_0_0_10"/>
<feature type="transmembrane region" description="Helical" evidence="1">
    <location>
        <begin position="23"/>
        <end position="41"/>
    </location>
</feature>
<evidence type="ECO:0000256" key="1">
    <source>
        <dbReference type="SAM" id="Phobius"/>
    </source>
</evidence>
<sequence length="42" mass="5065">MKQCKDFSDPCLYFQRIKMKRALYRRIIIGWTADVFAHVSVE</sequence>
<name>F0F3K6_9BACT</name>
<dbReference type="STRING" id="888743.HMPREF9141_0172"/>
<organism evidence="2 3">
    <name type="scientific">Prevotella multiformis DSM 16608</name>
    <dbReference type="NCBI Taxonomy" id="888743"/>
    <lineage>
        <taxon>Bacteria</taxon>
        <taxon>Pseudomonadati</taxon>
        <taxon>Bacteroidota</taxon>
        <taxon>Bacteroidia</taxon>
        <taxon>Bacteroidales</taxon>
        <taxon>Prevotellaceae</taxon>
        <taxon>Prevotella</taxon>
    </lineage>
</organism>
<protein>
    <submittedName>
        <fullName evidence="2">Uncharacterized protein</fullName>
    </submittedName>
</protein>
<keyword evidence="1" id="KW-1133">Transmembrane helix</keyword>
<keyword evidence="1" id="KW-0812">Transmembrane</keyword>
<dbReference type="AlphaFoldDB" id="F0F3K6"/>